<dbReference type="EMBL" id="JBEWSZ010000001">
    <property type="protein sequence ID" value="MET2825698.1"/>
    <property type="molecule type" value="Genomic_DNA"/>
</dbReference>
<reference evidence="1 2" key="1">
    <citation type="submission" date="2024-06" db="EMBL/GenBank/DDBJ databases">
        <authorList>
            <person name="Kim D.-U."/>
        </authorList>
    </citation>
    <scope>NUCLEOTIDE SEQUENCE [LARGE SCALE GENOMIC DNA]</scope>
    <source>
        <strain evidence="1 2">KACC15460</strain>
    </source>
</reference>
<dbReference type="InterPro" id="IPR038765">
    <property type="entry name" value="Papain-like_cys_pep_sf"/>
</dbReference>
<comment type="caution">
    <text evidence="1">The sequence shown here is derived from an EMBL/GenBank/DDBJ whole genome shotgun (WGS) entry which is preliminary data.</text>
</comment>
<dbReference type="RefSeq" id="WP_354457782.1">
    <property type="nucleotide sequence ID" value="NZ_JBEWSZ010000001.1"/>
</dbReference>
<keyword evidence="2" id="KW-1185">Reference proteome</keyword>
<name>A0ABV2D7E5_9HYPH</name>
<evidence type="ECO:0000313" key="1">
    <source>
        <dbReference type="EMBL" id="MET2825698.1"/>
    </source>
</evidence>
<proteinExistence type="predicted"/>
<protein>
    <recommendedName>
        <fullName evidence="3">Peptidase C51 domain-containing protein</fullName>
    </recommendedName>
</protein>
<gene>
    <name evidence="1" type="ORF">ABVQ20_01770</name>
</gene>
<sequence length="433" mass="46855">MKEKVSLGSIVAALDAGDTPWMDWMRRNVGEIQRTGSMPTDFTRRIFSHTTYPPLTDYTPESCAATVCAALEESGYASTHSAAAKSYMTYGTECDLKPGCIIVFTWPDGNHHVDFCDKIIDADTVQGLGGNQSHALQDSTFSRSHISATRWPVKKMAAPGLSILSAISKVDQSKMPLGKRHARHDPRVPALAKYLSATNMLPAPPDSVDWYSRVADWGMMANDNLGDCTCAAIGHAILQWSTYVGQAKRLSDDQVVSLYEAVGGYNPSDPSTDQGAVEVDVLNYWLSDGVSGDILDGYASLEVGNVVEIKDAINWFGNVYIGLQLPVSAQTQSVWAVPPGGLVGPGAPGSWGGHAVPVVGYDAHGLYCVTWGKVKRMTYGFWSAYCDEAYALLSRDFVDSTSYTPAGISWDGLQEDMRLLKGGYTNATAIRHI</sequence>
<evidence type="ECO:0008006" key="3">
    <source>
        <dbReference type="Google" id="ProtNLM"/>
    </source>
</evidence>
<dbReference type="Proteomes" id="UP001548832">
    <property type="component" value="Unassembled WGS sequence"/>
</dbReference>
<accession>A0ABV2D7E5</accession>
<dbReference type="SUPFAM" id="SSF54001">
    <property type="entry name" value="Cysteine proteinases"/>
    <property type="match status" value="1"/>
</dbReference>
<evidence type="ECO:0000313" key="2">
    <source>
        <dbReference type="Proteomes" id="UP001548832"/>
    </source>
</evidence>
<organism evidence="1 2">
    <name type="scientific">Mesorhizobium shangrilense</name>
    <dbReference type="NCBI Taxonomy" id="460060"/>
    <lineage>
        <taxon>Bacteria</taxon>
        <taxon>Pseudomonadati</taxon>
        <taxon>Pseudomonadota</taxon>
        <taxon>Alphaproteobacteria</taxon>
        <taxon>Hyphomicrobiales</taxon>
        <taxon>Phyllobacteriaceae</taxon>
        <taxon>Mesorhizobium</taxon>
    </lineage>
</organism>